<protein>
    <submittedName>
        <fullName evidence="1">Uncharacterized protein</fullName>
    </submittedName>
</protein>
<dbReference type="OrthoDB" id="1673747at2759"/>
<dbReference type="EMBL" id="QEFC01001167">
    <property type="protein sequence ID" value="KAE9459597.1"/>
    <property type="molecule type" value="Genomic_DNA"/>
</dbReference>
<proteinExistence type="predicted"/>
<dbReference type="AlphaFoldDB" id="A0A6A4LYM1"/>
<name>A0A6A4LYM1_9ERIC</name>
<keyword evidence="2" id="KW-1185">Reference proteome</keyword>
<organism evidence="1 2">
    <name type="scientific">Rhododendron williamsianum</name>
    <dbReference type="NCBI Taxonomy" id="262921"/>
    <lineage>
        <taxon>Eukaryota</taxon>
        <taxon>Viridiplantae</taxon>
        <taxon>Streptophyta</taxon>
        <taxon>Embryophyta</taxon>
        <taxon>Tracheophyta</taxon>
        <taxon>Spermatophyta</taxon>
        <taxon>Magnoliopsida</taxon>
        <taxon>eudicotyledons</taxon>
        <taxon>Gunneridae</taxon>
        <taxon>Pentapetalae</taxon>
        <taxon>asterids</taxon>
        <taxon>Ericales</taxon>
        <taxon>Ericaceae</taxon>
        <taxon>Ericoideae</taxon>
        <taxon>Rhodoreae</taxon>
        <taxon>Rhododendron</taxon>
    </lineage>
</organism>
<evidence type="ECO:0000313" key="1">
    <source>
        <dbReference type="EMBL" id="KAE9459597.1"/>
    </source>
</evidence>
<comment type="caution">
    <text evidence="1">The sequence shown here is derived from an EMBL/GenBank/DDBJ whole genome shotgun (WGS) entry which is preliminary data.</text>
</comment>
<feature type="non-terminal residue" evidence="1">
    <location>
        <position position="1"/>
    </location>
</feature>
<reference evidence="1 2" key="1">
    <citation type="journal article" date="2019" name="Genome Biol. Evol.">
        <title>The Rhododendron genome and chromosomal organization provide insight into shared whole-genome duplications across the heath family (Ericaceae).</title>
        <authorList>
            <person name="Soza V.L."/>
            <person name="Lindsley D."/>
            <person name="Waalkes A."/>
            <person name="Ramage E."/>
            <person name="Patwardhan R.P."/>
            <person name="Burton J.N."/>
            <person name="Adey A."/>
            <person name="Kumar A."/>
            <person name="Qiu R."/>
            <person name="Shendure J."/>
            <person name="Hall B."/>
        </authorList>
    </citation>
    <scope>NUCLEOTIDE SEQUENCE [LARGE SCALE GENOMIC DNA]</scope>
    <source>
        <strain evidence="1">RSF 1966-606</strain>
    </source>
</reference>
<sequence length="111" mass="13092">LLRIFQDCLVKSLLLVLNWSWFTSQLHVVVALNLCKERFFLVISMFVTCYRMSVEKYPDNRMLGRREVVNGKPGKYVWLTYKEVYDLVIKVGNSIRSCGVEEVSEYLLLNY</sequence>
<dbReference type="Proteomes" id="UP000428333">
    <property type="component" value="Linkage Group LG05"/>
</dbReference>
<evidence type="ECO:0000313" key="2">
    <source>
        <dbReference type="Proteomes" id="UP000428333"/>
    </source>
</evidence>
<dbReference type="SUPFAM" id="SSF56801">
    <property type="entry name" value="Acetyl-CoA synthetase-like"/>
    <property type="match status" value="1"/>
</dbReference>
<accession>A0A6A4LYM1</accession>
<gene>
    <name evidence="1" type="ORF">C3L33_08483</name>
</gene>